<protein>
    <submittedName>
        <fullName evidence="2">Uncharacterized protein</fullName>
    </submittedName>
</protein>
<proteinExistence type="predicted"/>
<feature type="compositionally biased region" description="Basic and acidic residues" evidence="1">
    <location>
        <begin position="104"/>
        <end position="114"/>
    </location>
</feature>
<dbReference type="Proteomes" id="UP001066276">
    <property type="component" value="Chromosome 11"/>
</dbReference>
<keyword evidence="3" id="KW-1185">Reference proteome</keyword>
<reference evidence="2" key="1">
    <citation type="journal article" date="2022" name="bioRxiv">
        <title>Sequencing and chromosome-scale assembly of the giantPleurodeles waltlgenome.</title>
        <authorList>
            <person name="Brown T."/>
            <person name="Elewa A."/>
            <person name="Iarovenko S."/>
            <person name="Subramanian E."/>
            <person name="Araus A.J."/>
            <person name="Petzold A."/>
            <person name="Susuki M."/>
            <person name="Suzuki K.-i.T."/>
            <person name="Hayashi T."/>
            <person name="Toyoda A."/>
            <person name="Oliveira C."/>
            <person name="Osipova E."/>
            <person name="Leigh N.D."/>
            <person name="Simon A."/>
            <person name="Yun M.H."/>
        </authorList>
    </citation>
    <scope>NUCLEOTIDE SEQUENCE</scope>
    <source>
        <strain evidence="2">20211129_DDA</strain>
        <tissue evidence="2">Liver</tissue>
    </source>
</reference>
<evidence type="ECO:0000313" key="2">
    <source>
        <dbReference type="EMBL" id="KAJ1088066.1"/>
    </source>
</evidence>
<evidence type="ECO:0000256" key="1">
    <source>
        <dbReference type="SAM" id="MobiDB-lite"/>
    </source>
</evidence>
<feature type="region of interest" description="Disordered" evidence="1">
    <location>
        <begin position="101"/>
        <end position="127"/>
    </location>
</feature>
<organism evidence="2 3">
    <name type="scientific">Pleurodeles waltl</name>
    <name type="common">Iberian ribbed newt</name>
    <dbReference type="NCBI Taxonomy" id="8319"/>
    <lineage>
        <taxon>Eukaryota</taxon>
        <taxon>Metazoa</taxon>
        <taxon>Chordata</taxon>
        <taxon>Craniata</taxon>
        <taxon>Vertebrata</taxon>
        <taxon>Euteleostomi</taxon>
        <taxon>Amphibia</taxon>
        <taxon>Batrachia</taxon>
        <taxon>Caudata</taxon>
        <taxon>Salamandroidea</taxon>
        <taxon>Salamandridae</taxon>
        <taxon>Pleurodelinae</taxon>
        <taxon>Pleurodeles</taxon>
    </lineage>
</organism>
<dbReference type="EMBL" id="JANPWB010000015">
    <property type="protein sequence ID" value="KAJ1088066.1"/>
    <property type="molecule type" value="Genomic_DNA"/>
</dbReference>
<accession>A0AAV7L8U6</accession>
<comment type="caution">
    <text evidence="2">The sequence shown here is derived from an EMBL/GenBank/DDBJ whole genome shotgun (WGS) entry which is preliminary data.</text>
</comment>
<evidence type="ECO:0000313" key="3">
    <source>
        <dbReference type="Proteomes" id="UP001066276"/>
    </source>
</evidence>
<sequence length="165" mass="17681">MSLWAARQAAIYVGAPDETVGPRWMAQGLAVVEVVNKASFWIVQIDCWVYCRVQPGRAGCSSGLLTLGGDQLFFNHPEEVWRWLEMWDKVAPGRDLVAPLGAESPDRRSRDAGRLVEAGTGGSAMGSHHRVEIQQVRTMAVVATDLAGGKALERGLGVGGDPAVA</sequence>
<gene>
    <name evidence="2" type="ORF">NDU88_001225</name>
</gene>
<dbReference type="AlphaFoldDB" id="A0AAV7L8U6"/>
<name>A0AAV7L8U6_PLEWA</name>